<accession>A0A1E4TBT6</accession>
<keyword evidence="3" id="KW-1185">Reference proteome</keyword>
<name>A0A1E4TBT6_9ASCO</name>
<reference evidence="3" key="1">
    <citation type="submission" date="2016-02" db="EMBL/GenBank/DDBJ databases">
        <title>Comparative genomics of biotechnologically important yeasts.</title>
        <authorList>
            <consortium name="DOE Joint Genome Institute"/>
            <person name="Riley R."/>
            <person name="Haridas S."/>
            <person name="Wolfe K.H."/>
            <person name="Lopes M.R."/>
            <person name="Hittinger C.T."/>
            <person name="Goker M."/>
            <person name="Salamov A."/>
            <person name="Wisecaver J."/>
            <person name="Long T.M."/>
            <person name="Aerts A.L."/>
            <person name="Barry K."/>
            <person name="Choi C."/>
            <person name="Clum A."/>
            <person name="Coughlan A.Y."/>
            <person name="Deshpande S."/>
            <person name="Douglass A.P."/>
            <person name="Hanson S.J."/>
            <person name="Klenk H.-P."/>
            <person name="Labutti K."/>
            <person name="Lapidus A."/>
            <person name="Lindquist E."/>
            <person name="Lipzen A."/>
            <person name="Meier-Kolthoff J.P."/>
            <person name="Ohm R.A."/>
            <person name="Otillar R.P."/>
            <person name="Pangilinan J."/>
            <person name="Peng Y."/>
            <person name="Rokas A."/>
            <person name="Rosa C.A."/>
            <person name="Scheuner C."/>
            <person name="Sibirny A.A."/>
            <person name="Slot J.C."/>
            <person name="Stielow J.B."/>
            <person name="Sun H."/>
            <person name="Kurtzman C.P."/>
            <person name="Blackwell M."/>
            <person name="Jeffries T.W."/>
            <person name="Grigoriev I.V."/>
        </authorList>
    </citation>
    <scope>NUCLEOTIDE SEQUENCE [LARGE SCALE GENOMIC DNA]</scope>
    <source>
        <strain evidence="3">NRRL Y-17796</strain>
    </source>
</reference>
<evidence type="ECO:0000313" key="2">
    <source>
        <dbReference type="EMBL" id="ODV89220.1"/>
    </source>
</evidence>
<dbReference type="AlphaFoldDB" id="A0A1E4TBT6"/>
<organism evidence="2 3">
    <name type="scientific">Tortispora caseinolytica NRRL Y-17796</name>
    <dbReference type="NCBI Taxonomy" id="767744"/>
    <lineage>
        <taxon>Eukaryota</taxon>
        <taxon>Fungi</taxon>
        <taxon>Dikarya</taxon>
        <taxon>Ascomycota</taxon>
        <taxon>Saccharomycotina</taxon>
        <taxon>Trigonopsidomycetes</taxon>
        <taxon>Trigonopsidales</taxon>
        <taxon>Trigonopsidaceae</taxon>
        <taxon>Tortispora</taxon>
    </lineage>
</organism>
<sequence length="107" mass="12514">MVFCGVFILIHCWPMFNDWSQGYRCCNEFQQPRSRLPQHMDFYLQVQRLYYNVRREGEEKHVWAKRQPAATAASDIAGYAHAPDTQTKSSIPSASFYLKPQTIEPNI</sequence>
<feature type="signal peptide" evidence="1">
    <location>
        <begin position="1"/>
        <end position="22"/>
    </location>
</feature>
<dbReference type="EMBL" id="KV453843">
    <property type="protein sequence ID" value="ODV89220.1"/>
    <property type="molecule type" value="Genomic_DNA"/>
</dbReference>
<evidence type="ECO:0000256" key="1">
    <source>
        <dbReference type="SAM" id="SignalP"/>
    </source>
</evidence>
<protein>
    <submittedName>
        <fullName evidence="2">Uncharacterized protein</fullName>
    </submittedName>
</protein>
<dbReference type="Proteomes" id="UP000095023">
    <property type="component" value="Unassembled WGS sequence"/>
</dbReference>
<keyword evidence="1" id="KW-0732">Signal</keyword>
<gene>
    <name evidence="2" type="ORF">CANCADRAFT_3852</name>
</gene>
<proteinExistence type="predicted"/>
<evidence type="ECO:0000313" key="3">
    <source>
        <dbReference type="Proteomes" id="UP000095023"/>
    </source>
</evidence>
<feature type="chain" id="PRO_5009163125" evidence="1">
    <location>
        <begin position="23"/>
        <end position="107"/>
    </location>
</feature>